<evidence type="ECO:0000313" key="3">
    <source>
        <dbReference type="Proteomes" id="UP000233469"/>
    </source>
</evidence>
<dbReference type="Proteomes" id="UP000233469">
    <property type="component" value="Unassembled WGS sequence"/>
</dbReference>
<name>A0A2N1M9C2_9GLOM</name>
<sequence>MTGINNQRLRKLPKPERWGSQDDCHAIFGEPDFILFCADNVEKLESLNNTEVVTTGKVNPEQLMVELVGGTEITEDRQVKFTDDIKNLNELYNAAVDVIDGTNDYSIYEKIKRIIRQAFGYIFLKRDDSPNTNKLYISSMIPINQQHTEYQPSFLECIHYFEDIFSNASKFDSSLSPPKSNHDDDNDNHSDSDHSNNSDQSDNDNNEYKPPKSKR</sequence>
<gene>
    <name evidence="2" type="ORF">RhiirC2_796642</name>
</gene>
<evidence type="ECO:0000313" key="2">
    <source>
        <dbReference type="EMBL" id="PKK58230.1"/>
    </source>
</evidence>
<reference evidence="2 3" key="2">
    <citation type="submission" date="2017-10" db="EMBL/GenBank/DDBJ databases">
        <title>Extensive intraspecific genome diversity in a model arbuscular mycorrhizal fungus.</title>
        <authorList>
            <person name="Chen E.C.H."/>
            <person name="Morin E."/>
            <person name="Baudet D."/>
            <person name="Noel J."/>
            <person name="Ndikumana S."/>
            <person name="Charron P."/>
            <person name="St-Onge C."/>
            <person name="Giorgi J."/>
            <person name="Grigoriev I.V."/>
            <person name="Roux C."/>
            <person name="Martin F.M."/>
            <person name="Corradi N."/>
        </authorList>
    </citation>
    <scope>NUCLEOTIDE SEQUENCE [LARGE SCALE GENOMIC DNA]</scope>
    <source>
        <strain evidence="2 3">C2</strain>
    </source>
</reference>
<feature type="region of interest" description="Disordered" evidence="1">
    <location>
        <begin position="172"/>
        <end position="215"/>
    </location>
</feature>
<organism evidence="2 3">
    <name type="scientific">Rhizophagus irregularis</name>
    <dbReference type="NCBI Taxonomy" id="588596"/>
    <lineage>
        <taxon>Eukaryota</taxon>
        <taxon>Fungi</taxon>
        <taxon>Fungi incertae sedis</taxon>
        <taxon>Mucoromycota</taxon>
        <taxon>Glomeromycotina</taxon>
        <taxon>Glomeromycetes</taxon>
        <taxon>Glomerales</taxon>
        <taxon>Glomeraceae</taxon>
        <taxon>Rhizophagus</taxon>
    </lineage>
</organism>
<feature type="compositionally biased region" description="Basic and acidic residues" evidence="1">
    <location>
        <begin position="206"/>
        <end position="215"/>
    </location>
</feature>
<dbReference type="AlphaFoldDB" id="A0A2N1M9C2"/>
<evidence type="ECO:0000256" key="1">
    <source>
        <dbReference type="SAM" id="MobiDB-lite"/>
    </source>
</evidence>
<dbReference type="VEuPathDB" id="FungiDB:FUN_005087"/>
<feature type="compositionally biased region" description="Basic and acidic residues" evidence="1">
    <location>
        <begin position="180"/>
        <end position="196"/>
    </location>
</feature>
<protein>
    <submittedName>
        <fullName evidence="2">Uncharacterized protein</fullName>
    </submittedName>
</protein>
<accession>A0A2N1M9C2</accession>
<reference evidence="2 3" key="1">
    <citation type="submission" date="2016-04" db="EMBL/GenBank/DDBJ databases">
        <title>Genome analyses suggest a sexual origin of heterokaryosis in a supposedly ancient asexual fungus.</title>
        <authorList>
            <person name="Ropars J."/>
            <person name="Sedzielewska K."/>
            <person name="Noel J."/>
            <person name="Charron P."/>
            <person name="Farinelli L."/>
            <person name="Marton T."/>
            <person name="Kruger M."/>
            <person name="Pelin A."/>
            <person name="Brachmann A."/>
            <person name="Corradi N."/>
        </authorList>
    </citation>
    <scope>NUCLEOTIDE SEQUENCE [LARGE SCALE GENOMIC DNA]</scope>
    <source>
        <strain evidence="2 3">C2</strain>
    </source>
</reference>
<comment type="caution">
    <text evidence="2">The sequence shown here is derived from an EMBL/GenBank/DDBJ whole genome shotgun (WGS) entry which is preliminary data.</text>
</comment>
<dbReference type="VEuPathDB" id="FungiDB:RhiirFUN_007254"/>
<dbReference type="VEuPathDB" id="FungiDB:RhiirA1_476065"/>
<proteinExistence type="predicted"/>
<dbReference type="EMBL" id="LLXL01003736">
    <property type="protein sequence ID" value="PKK58230.1"/>
    <property type="molecule type" value="Genomic_DNA"/>
</dbReference>